<dbReference type="Proteomes" id="UP000533598">
    <property type="component" value="Unassembled WGS sequence"/>
</dbReference>
<keyword evidence="1" id="KW-0732">Signal</keyword>
<reference evidence="2 3" key="1">
    <citation type="submission" date="2020-08" db="EMBL/GenBank/DDBJ databases">
        <title>Sequencing the genomes of 1000 actinobacteria strains.</title>
        <authorList>
            <person name="Klenk H.-P."/>
        </authorList>
    </citation>
    <scope>NUCLEOTIDE SEQUENCE [LARGE SCALE GENOMIC DNA]</scope>
    <source>
        <strain evidence="2 3">DSM 44230</strain>
    </source>
</reference>
<dbReference type="RefSeq" id="WP_312987262.1">
    <property type="nucleotide sequence ID" value="NZ_BAAAUI010000012.1"/>
</dbReference>
<name>A0A7W7FTU1_9PSEU</name>
<sequence>MPRRLLSLLLVLAAVLASAGCAGVLEGVRLTIATGGPAGVYYQLGNALAGAWERDLGMPRPTVQPTAGSVDALGKLESGEADLAFAAADAAVRAFSLERPNRRLRALARMHDDFFHVIVRAEVPATKLSELRGLRIGTGSAESGTRLIADRLLEQAKLSAADLRQSPTDLSDSIVALERKELDGFFWSGGLPTRAVFELAKRQKLRLIDLSDVLTGLLDKYSSVYGQATVPASSYGMDNKPVTTLVVRNFLMATEALPADTAAALTEGLFEAREDLIRANAVALSLDARSAIETAPIDLHEGALRYYRQDKT</sequence>
<proteinExistence type="predicted"/>
<comment type="caution">
    <text evidence="2">The sequence shown here is derived from an EMBL/GenBank/DDBJ whole genome shotgun (WGS) entry which is preliminary data.</text>
</comment>
<dbReference type="AlphaFoldDB" id="A0A7W7FTU1"/>
<keyword evidence="2" id="KW-0675">Receptor</keyword>
<dbReference type="PANTHER" id="PTHR42941:SF1">
    <property type="entry name" value="SLL1037 PROTEIN"/>
    <property type="match status" value="1"/>
</dbReference>
<gene>
    <name evidence="2" type="ORF">HNR67_002896</name>
</gene>
<organism evidence="2 3">
    <name type="scientific">Crossiella cryophila</name>
    <dbReference type="NCBI Taxonomy" id="43355"/>
    <lineage>
        <taxon>Bacteria</taxon>
        <taxon>Bacillati</taxon>
        <taxon>Actinomycetota</taxon>
        <taxon>Actinomycetes</taxon>
        <taxon>Pseudonocardiales</taxon>
        <taxon>Pseudonocardiaceae</taxon>
        <taxon>Crossiella</taxon>
    </lineage>
</organism>
<dbReference type="PANTHER" id="PTHR42941">
    <property type="entry name" value="SLL1037 PROTEIN"/>
    <property type="match status" value="1"/>
</dbReference>
<dbReference type="PROSITE" id="PS51257">
    <property type="entry name" value="PROKAR_LIPOPROTEIN"/>
    <property type="match status" value="1"/>
</dbReference>
<feature type="chain" id="PRO_5031516689" evidence="1">
    <location>
        <begin position="20"/>
        <end position="312"/>
    </location>
</feature>
<dbReference type="Gene3D" id="3.40.190.10">
    <property type="entry name" value="Periplasmic binding protein-like II"/>
    <property type="match status" value="2"/>
</dbReference>
<dbReference type="Pfam" id="PF16868">
    <property type="entry name" value="NMT1_3"/>
    <property type="match status" value="1"/>
</dbReference>
<protein>
    <submittedName>
        <fullName evidence="2">TRAP transporter TAXI family solute receptor</fullName>
    </submittedName>
</protein>
<evidence type="ECO:0000313" key="2">
    <source>
        <dbReference type="EMBL" id="MBB4676778.1"/>
    </source>
</evidence>
<accession>A0A7W7FTU1</accession>
<evidence type="ECO:0000313" key="3">
    <source>
        <dbReference type="Proteomes" id="UP000533598"/>
    </source>
</evidence>
<keyword evidence="3" id="KW-1185">Reference proteome</keyword>
<dbReference type="EMBL" id="JACHMH010000001">
    <property type="protein sequence ID" value="MBB4676778.1"/>
    <property type="molecule type" value="Genomic_DNA"/>
</dbReference>
<dbReference type="SUPFAM" id="SSF53850">
    <property type="entry name" value="Periplasmic binding protein-like II"/>
    <property type="match status" value="1"/>
</dbReference>
<dbReference type="NCBIfam" id="TIGR02122">
    <property type="entry name" value="TRAP_TAXI"/>
    <property type="match status" value="1"/>
</dbReference>
<dbReference type="InterPro" id="IPR011852">
    <property type="entry name" value="TRAP_TAXI"/>
</dbReference>
<evidence type="ECO:0000256" key="1">
    <source>
        <dbReference type="SAM" id="SignalP"/>
    </source>
</evidence>
<feature type="signal peptide" evidence="1">
    <location>
        <begin position="1"/>
        <end position="19"/>
    </location>
</feature>